<evidence type="ECO:0000313" key="2">
    <source>
        <dbReference type="Proteomes" id="UP000554482"/>
    </source>
</evidence>
<evidence type="ECO:0000313" key="1">
    <source>
        <dbReference type="EMBL" id="KAF5190503.1"/>
    </source>
</evidence>
<gene>
    <name evidence="1" type="ORF">FRX31_019910</name>
</gene>
<keyword evidence="2" id="KW-1185">Reference proteome</keyword>
<proteinExistence type="predicted"/>
<protein>
    <submittedName>
        <fullName evidence="1">Uncharacterized protein</fullName>
    </submittedName>
</protein>
<name>A0A7J6W090_THATH</name>
<reference evidence="1 2" key="1">
    <citation type="submission" date="2020-06" db="EMBL/GenBank/DDBJ databases">
        <title>Transcriptomic and genomic resources for Thalictrum thalictroides and T. hernandezii: Facilitating candidate gene discovery in an emerging model plant lineage.</title>
        <authorList>
            <person name="Arias T."/>
            <person name="Riano-Pachon D.M."/>
            <person name="Di Stilio V.S."/>
        </authorList>
    </citation>
    <scope>NUCLEOTIDE SEQUENCE [LARGE SCALE GENOMIC DNA]</scope>
    <source>
        <strain evidence="2">cv. WT478/WT964</strain>
        <tissue evidence="1">Leaves</tissue>
    </source>
</reference>
<accession>A0A7J6W090</accession>
<organism evidence="1 2">
    <name type="scientific">Thalictrum thalictroides</name>
    <name type="common">Rue-anemone</name>
    <name type="synonym">Anemone thalictroides</name>
    <dbReference type="NCBI Taxonomy" id="46969"/>
    <lineage>
        <taxon>Eukaryota</taxon>
        <taxon>Viridiplantae</taxon>
        <taxon>Streptophyta</taxon>
        <taxon>Embryophyta</taxon>
        <taxon>Tracheophyta</taxon>
        <taxon>Spermatophyta</taxon>
        <taxon>Magnoliopsida</taxon>
        <taxon>Ranunculales</taxon>
        <taxon>Ranunculaceae</taxon>
        <taxon>Thalictroideae</taxon>
        <taxon>Thalictrum</taxon>
    </lineage>
</organism>
<feature type="non-terminal residue" evidence="1">
    <location>
        <position position="1"/>
    </location>
</feature>
<dbReference type="AlphaFoldDB" id="A0A7J6W090"/>
<dbReference type="Proteomes" id="UP000554482">
    <property type="component" value="Unassembled WGS sequence"/>
</dbReference>
<sequence length="52" mass="5963">FVQSIDIRIDANPLVTLMTKLSKLLIQSTLSDFSNDLLSTPKLERDTHQKYN</sequence>
<dbReference type="EMBL" id="JABWDY010024116">
    <property type="protein sequence ID" value="KAF5190503.1"/>
    <property type="molecule type" value="Genomic_DNA"/>
</dbReference>
<comment type="caution">
    <text evidence="1">The sequence shown here is derived from an EMBL/GenBank/DDBJ whole genome shotgun (WGS) entry which is preliminary data.</text>
</comment>